<dbReference type="PANTHER" id="PTHR30146:SF95">
    <property type="entry name" value="RIBOSE OPERON REPRESSOR"/>
    <property type="match status" value="1"/>
</dbReference>
<dbReference type="AlphaFoldDB" id="A0A0C5VH71"/>
<dbReference type="SUPFAM" id="SSF47413">
    <property type="entry name" value="lambda repressor-like DNA-binding domains"/>
    <property type="match status" value="1"/>
</dbReference>
<reference evidence="6 7" key="1">
    <citation type="submission" date="2014-01" db="EMBL/GenBank/DDBJ databases">
        <title>Full genme sequencing of cellulolytic bacterium Gynuella sunshinyii YC6258T gen. nov., sp. nov.</title>
        <authorList>
            <person name="Khan H."/>
            <person name="Chung E.J."/>
            <person name="Chung Y.R."/>
        </authorList>
    </citation>
    <scope>NUCLEOTIDE SEQUENCE [LARGE SCALE GENOMIC DNA]</scope>
    <source>
        <strain evidence="6 7">YC6258</strain>
    </source>
</reference>
<dbReference type="InterPro" id="IPR000843">
    <property type="entry name" value="HTH_LacI"/>
</dbReference>
<gene>
    <name evidence="6" type="ORF">YC6258_00628</name>
</gene>
<dbReference type="Proteomes" id="UP000032266">
    <property type="component" value="Chromosome"/>
</dbReference>
<dbReference type="GO" id="GO:0000976">
    <property type="term" value="F:transcription cis-regulatory region binding"/>
    <property type="evidence" value="ECO:0007669"/>
    <property type="project" value="TreeGrafter"/>
</dbReference>
<dbReference type="KEGG" id="gsn:YC6258_00628"/>
<dbReference type="PATRIC" id="fig|1445510.3.peg.614"/>
<organism evidence="6 7">
    <name type="scientific">Gynuella sunshinyii YC6258</name>
    <dbReference type="NCBI Taxonomy" id="1445510"/>
    <lineage>
        <taxon>Bacteria</taxon>
        <taxon>Pseudomonadati</taxon>
        <taxon>Pseudomonadota</taxon>
        <taxon>Gammaproteobacteria</taxon>
        <taxon>Oceanospirillales</taxon>
        <taxon>Saccharospirillaceae</taxon>
        <taxon>Gynuella</taxon>
    </lineage>
</organism>
<name>A0A0C5VH71_9GAMM</name>
<evidence type="ECO:0000256" key="4">
    <source>
        <dbReference type="ARBA" id="ARBA00023163"/>
    </source>
</evidence>
<keyword evidence="4" id="KW-0804">Transcription</keyword>
<evidence type="ECO:0000313" key="7">
    <source>
        <dbReference type="Proteomes" id="UP000032266"/>
    </source>
</evidence>
<dbReference type="CDD" id="cd01392">
    <property type="entry name" value="HTH_LacI"/>
    <property type="match status" value="1"/>
</dbReference>
<dbReference type="GO" id="GO:0003700">
    <property type="term" value="F:DNA-binding transcription factor activity"/>
    <property type="evidence" value="ECO:0007669"/>
    <property type="project" value="TreeGrafter"/>
</dbReference>
<dbReference type="InterPro" id="IPR028082">
    <property type="entry name" value="Peripla_BP_I"/>
</dbReference>
<dbReference type="EMBL" id="CP007142">
    <property type="protein sequence ID" value="AJQ92678.1"/>
    <property type="molecule type" value="Genomic_DNA"/>
</dbReference>
<dbReference type="Gene3D" id="1.10.260.40">
    <property type="entry name" value="lambda repressor-like DNA-binding domains"/>
    <property type="match status" value="1"/>
</dbReference>
<evidence type="ECO:0000259" key="5">
    <source>
        <dbReference type="PROSITE" id="PS50932"/>
    </source>
</evidence>
<dbReference type="SMART" id="SM00354">
    <property type="entry name" value="HTH_LACI"/>
    <property type="match status" value="1"/>
</dbReference>
<evidence type="ECO:0000256" key="3">
    <source>
        <dbReference type="ARBA" id="ARBA00023125"/>
    </source>
</evidence>
<evidence type="ECO:0000313" key="6">
    <source>
        <dbReference type="EMBL" id="AJQ92678.1"/>
    </source>
</evidence>
<evidence type="ECO:0000256" key="2">
    <source>
        <dbReference type="ARBA" id="ARBA00023015"/>
    </source>
</evidence>
<keyword evidence="2" id="KW-0805">Transcription regulation</keyword>
<protein>
    <submittedName>
        <fullName evidence="6">Transcriptional regulator</fullName>
    </submittedName>
</protein>
<dbReference type="InterPro" id="IPR010982">
    <property type="entry name" value="Lambda_DNA-bd_dom_sf"/>
</dbReference>
<sequence>MSRIKRVTAQDVAEAAGVSRAAVSRTLSNNGYVSPAVRARVQAAADKLGYRVNYLARGLNQQRSDIVGVVVADIDSSFRACQIRHLTETLLQYNYRPLLIPTGEKRDCSQVIDMLMHYSVSGVIITSDTPPAEIYTNCIEHQVPVILINKADQHPKVDRVLCDNAKGMELLLDYYQRHHCQRLVLVTTAGNSYSIREREHLFSRQVSMPYEVIRVARHDYQGGVEAGQKVLELTGQPDGILCLNDYLAIGVIDVLKASLSKQVLANIRITGFDDMAQAGWLNYQLTTVHQSCESLAATAVKLLQRRISHPQATEVAEVIDVILVERDGGQ</sequence>
<dbReference type="RefSeq" id="WP_169748921.1">
    <property type="nucleotide sequence ID" value="NZ_CP007142.1"/>
</dbReference>
<keyword evidence="1" id="KW-0678">Repressor</keyword>
<accession>A0A0C5VH71</accession>
<dbReference type="Pfam" id="PF00532">
    <property type="entry name" value="Peripla_BP_1"/>
    <property type="match status" value="1"/>
</dbReference>
<feature type="domain" description="HTH lacI-type" evidence="5">
    <location>
        <begin position="7"/>
        <end position="61"/>
    </location>
</feature>
<evidence type="ECO:0000256" key="1">
    <source>
        <dbReference type="ARBA" id="ARBA00022491"/>
    </source>
</evidence>
<dbReference type="HOGENOM" id="CLU_037628_6_0_6"/>
<dbReference type="CDD" id="cd06278">
    <property type="entry name" value="PBP1_LacI-like"/>
    <property type="match status" value="1"/>
</dbReference>
<dbReference type="SUPFAM" id="SSF53822">
    <property type="entry name" value="Periplasmic binding protein-like I"/>
    <property type="match status" value="1"/>
</dbReference>
<keyword evidence="3" id="KW-0238">DNA-binding</keyword>
<dbReference type="InterPro" id="IPR001761">
    <property type="entry name" value="Peripla_BP/Lac1_sug-bd_dom"/>
</dbReference>
<dbReference type="Gene3D" id="3.40.50.2300">
    <property type="match status" value="2"/>
</dbReference>
<dbReference type="PANTHER" id="PTHR30146">
    <property type="entry name" value="LACI-RELATED TRANSCRIPTIONAL REPRESSOR"/>
    <property type="match status" value="1"/>
</dbReference>
<keyword evidence="7" id="KW-1185">Reference proteome</keyword>
<dbReference type="Pfam" id="PF00356">
    <property type="entry name" value="LacI"/>
    <property type="match status" value="1"/>
</dbReference>
<dbReference type="STRING" id="1445510.YC6258_00628"/>
<proteinExistence type="predicted"/>
<dbReference type="PROSITE" id="PS50932">
    <property type="entry name" value="HTH_LACI_2"/>
    <property type="match status" value="1"/>
</dbReference>